<evidence type="ECO:0000259" key="10">
    <source>
        <dbReference type="PROSITE" id="PS50862"/>
    </source>
</evidence>
<dbReference type="Proteomes" id="UP000631791">
    <property type="component" value="Unassembled WGS sequence"/>
</dbReference>
<dbReference type="InterPro" id="IPR012340">
    <property type="entry name" value="NA-bd_OB-fold"/>
</dbReference>
<dbReference type="NCBIfam" id="NF003483">
    <property type="entry name" value="PRK05159.1"/>
    <property type="match status" value="1"/>
</dbReference>
<comment type="subunit">
    <text evidence="9">Homodimer.</text>
</comment>
<evidence type="ECO:0000256" key="1">
    <source>
        <dbReference type="ARBA" id="ARBA00004496"/>
    </source>
</evidence>
<dbReference type="EC" id="6.1.1.23" evidence="9"/>
<feature type="binding site" evidence="9">
    <location>
        <begin position="216"/>
        <end position="218"/>
    </location>
    <ligand>
        <name>ATP</name>
        <dbReference type="ChEBI" id="CHEBI:30616"/>
    </ligand>
</feature>
<evidence type="ECO:0000256" key="8">
    <source>
        <dbReference type="ARBA" id="ARBA00023146"/>
    </source>
</evidence>
<feature type="site" description="Important for tRNA non-discrimination" evidence="9">
    <location>
        <position position="79"/>
    </location>
</feature>
<gene>
    <name evidence="9" type="primary">aspS</name>
    <name evidence="11" type="ORF">IW249_000161</name>
</gene>
<feature type="region of interest" description="Aspartate" evidence="9">
    <location>
        <begin position="187"/>
        <end position="190"/>
    </location>
</feature>
<keyword evidence="12" id="KW-1185">Reference proteome</keyword>
<dbReference type="SUPFAM" id="SSF55681">
    <property type="entry name" value="Class II aaRS and biotin synthetases"/>
    <property type="match status" value="1"/>
</dbReference>
<evidence type="ECO:0000256" key="9">
    <source>
        <dbReference type="HAMAP-Rule" id="MF_02075"/>
    </source>
</evidence>
<dbReference type="PRINTS" id="PR01042">
    <property type="entry name" value="TRNASYNTHASP"/>
</dbReference>
<dbReference type="Pfam" id="PF01336">
    <property type="entry name" value="tRNA_anti-codon"/>
    <property type="match status" value="1"/>
</dbReference>
<comment type="function">
    <text evidence="9">Aspartyl-tRNA synthetase with relaxed tRNA specificity since it is able to aspartylate not only its cognate tRNA(Asp) but also tRNA(Asn). Reaction proceeds in two steps: L-aspartate is first activated by ATP to form Asp-AMP and then transferred to the acceptor end of tRNA(Asp/Asn).</text>
</comment>
<keyword evidence="5 9" id="KW-0547">Nucleotide-binding</keyword>
<dbReference type="Gene3D" id="3.30.930.10">
    <property type="entry name" value="Bira Bifunctional Protein, Domain 2"/>
    <property type="match status" value="1"/>
</dbReference>
<evidence type="ECO:0000256" key="6">
    <source>
        <dbReference type="ARBA" id="ARBA00022840"/>
    </source>
</evidence>
<dbReference type="EMBL" id="JADOTY010000001">
    <property type="protein sequence ID" value="MBG6099747.1"/>
    <property type="molecule type" value="Genomic_DNA"/>
</dbReference>
<comment type="similarity">
    <text evidence="2 9">Belongs to the class-II aminoacyl-tRNA synthetase family. Type 2 subfamily.</text>
</comment>
<evidence type="ECO:0000313" key="12">
    <source>
        <dbReference type="Proteomes" id="UP000631791"/>
    </source>
</evidence>
<dbReference type="InterPro" id="IPR004365">
    <property type="entry name" value="NA-bd_OB_tRNA"/>
</dbReference>
<organism evidence="11 12">
    <name type="scientific">Micromonospora vinacea</name>
    <dbReference type="NCBI Taxonomy" id="709878"/>
    <lineage>
        <taxon>Bacteria</taxon>
        <taxon>Bacillati</taxon>
        <taxon>Actinomycetota</taxon>
        <taxon>Actinomycetes</taxon>
        <taxon>Micromonosporales</taxon>
        <taxon>Micromonosporaceae</taxon>
        <taxon>Micromonospora</taxon>
    </lineage>
</organism>
<keyword evidence="3 9" id="KW-0963">Cytoplasm</keyword>
<feature type="binding site" evidence="9">
    <location>
        <position position="208"/>
    </location>
    <ligand>
        <name>L-aspartate</name>
        <dbReference type="ChEBI" id="CHEBI:29991"/>
    </ligand>
</feature>
<dbReference type="SUPFAM" id="SSF50249">
    <property type="entry name" value="Nucleic acid-binding proteins"/>
    <property type="match status" value="1"/>
</dbReference>
<evidence type="ECO:0000256" key="2">
    <source>
        <dbReference type="ARBA" id="ARBA00005312"/>
    </source>
</evidence>
<evidence type="ECO:0000313" key="11">
    <source>
        <dbReference type="EMBL" id="MBG6099747.1"/>
    </source>
</evidence>
<sequence>MQRTLSQQLPARIGTTVRIAGWVHRRRLLKSVAFLIVRDATGLAQVVVTDPAVRAELEKLTEETVVEVTATATANDTAPAGVELTDPTVRPLGSPATPPPFDLYRPALTASLPTQLDNAPTALRHPTRSAALRISAAAVAGFRAALDTHDFVEVHTPKVVSSSTESGANVFALDWFGRPAYLAQSPQFYKQLMVGVFERVYEVGPVFRAEPHDTVRHLAQYTSLDAELGFIADHRDVMRVLRDTVAGMLDAVSGRAGAALATLGVTPPQVPAQIPAVHFTEALTIAGAPADEPDLAPAHERALGEWAMREHGSDFLFVTGYPMAKRPFYTHPDPERPAYSNGFDLLFRGLELVTGGQRLHQHADYLAALAARGEPVEPYAGYLDAFRHGMPPHGGFAIGLERFVARLVGAANIRQVTAFPRDLHRLTP</sequence>
<dbReference type="InterPro" id="IPR004523">
    <property type="entry name" value="Asp-tRNA_synthase_2"/>
</dbReference>
<keyword evidence="6 9" id="KW-0067">ATP-binding</keyword>
<dbReference type="HAMAP" id="MF_02075">
    <property type="entry name" value="Asp_tRNA_synth_type2"/>
    <property type="match status" value="1"/>
</dbReference>
<keyword evidence="8 9" id="KW-0030">Aminoacyl-tRNA synthetase</keyword>
<dbReference type="RefSeq" id="WP_196919008.1">
    <property type="nucleotide sequence ID" value="NZ_JADOTY010000001.1"/>
</dbReference>
<dbReference type="PANTHER" id="PTHR43450">
    <property type="entry name" value="ASPARTYL-TRNA SYNTHETASE"/>
    <property type="match status" value="1"/>
</dbReference>
<dbReference type="InterPro" id="IPR045864">
    <property type="entry name" value="aa-tRNA-synth_II/BPL/LPL"/>
</dbReference>
<feature type="domain" description="Aminoacyl-transfer RNA synthetases class-II family profile" evidence="10">
    <location>
        <begin position="142"/>
        <end position="428"/>
    </location>
</feature>
<feature type="binding site" evidence="9">
    <location>
        <begin position="399"/>
        <end position="402"/>
    </location>
    <ligand>
        <name>ATP</name>
        <dbReference type="ChEBI" id="CHEBI:30616"/>
    </ligand>
</feature>
<dbReference type="PROSITE" id="PS50862">
    <property type="entry name" value="AA_TRNA_LIGASE_II"/>
    <property type="match status" value="1"/>
</dbReference>
<name>A0ABS0JVB0_9ACTN</name>
<proteinExistence type="inferred from homology"/>
<comment type="catalytic activity">
    <reaction evidence="9">
        <text>tRNA(Asx) + L-aspartate + ATP = L-aspartyl-tRNA(Asx) + AMP + diphosphate</text>
        <dbReference type="Rhea" id="RHEA:18349"/>
        <dbReference type="Rhea" id="RHEA-COMP:9710"/>
        <dbReference type="Rhea" id="RHEA-COMP:9711"/>
        <dbReference type="ChEBI" id="CHEBI:29991"/>
        <dbReference type="ChEBI" id="CHEBI:30616"/>
        <dbReference type="ChEBI" id="CHEBI:33019"/>
        <dbReference type="ChEBI" id="CHEBI:78442"/>
        <dbReference type="ChEBI" id="CHEBI:78516"/>
        <dbReference type="ChEBI" id="CHEBI:456215"/>
        <dbReference type="EC" id="6.1.1.23"/>
    </reaction>
</comment>
<comment type="subcellular location">
    <subcellularLocation>
        <location evidence="1 9">Cytoplasm</location>
    </subcellularLocation>
</comment>
<keyword evidence="7 9" id="KW-0648">Protein biosynthesis</keyword>
<dbReference type="PANTHER" id="PTHR43450:SF1">
    <property type="entry name" value="ASPARTATE--TRNA LIGASE, CYTOPLASMIC"/>
    <property type="match status" value="1"/>
</dbReference>
<evidence type="ECO:0000256" key="5">
    <source>
        <dbReference type="ARBA" id="ARBA00022741"/>
    </source>
</evidence>
<feature type="binding site" evidence="9">
    <location>
        <position position="354"/>
    </location>
    <ligand>
        <name>L-aspartate</name>
        <dbReference type="ChEBI" id="CHEBI:29991"/>
    </ligand>
</feature>
<dbReference type="GO" id="GO:0050560">
    <property type="term" value="F:aspartate-tRNA(Asn) ligase activity"/>
    <property type="evidence" value="ECO:0007669"/>
    <property type="project" value="UniProtKB-EC"/>
</dbReference>
<dbReference type="Gene3D" id="2.40.50.140">
    <property type="entry name" value="Nucleic acid-binding proteins"/>
    <property type="match status" value="1"/>
</dbReference>
<evidence type="ECO:0000256" key="7">
    <source>
        <dbReference type="ARBA" id="ARBA00022917"/>
    </source>
</evidence>
<feature type="binding site" evidence="9">
    <location>
        <position position="165"/>
    </location>
    <ligand>
        <name>L-aspartate</name>
        <dbReference type="ChEBI" id="CHEBI:29991"/>
    </ligand>
</feature>
<dbReference type="InterPro" id="IPR004364">
    <property type="entry name" value="Aa-tRNA-synt_II"/>
</dbReference>
<reference evidence="11 12" key="1">
    <citation type="submission" date="2020-11" db="EMBL/GenBank/DDBJ databases">
        <title>Sequencing the genomes of 1000 actinobacteria strains.</title>
        <authorList>
            <person name="Klenk H.-P."/>
        </authorList>
    </citation>
    <scope>NUCLEOTIDE SEQUENCE [LARGE SCALE GENOMIC DNA]</scope>
    <source>
        <strain evidence="11 12">DSM 101695</strain>
    </source>
</reference>
<evidence type="ECO:0000256" key="4">
    <source>
        <dbReference type="ARBA" id="ARBA00022598"/>
    </source>
</evidence>
<accession>A0ABS0JVB0</accession>
<feature type="binding site" evidence="9">
    <location>
        <begin position="208"/>
        <end position="210"/>
    </location>
    <ligand>
        <name>ATP</name>
        <dbReference type="ChEBI" id="CHEBI:30616"/>
    </ligand>
</feature>
<protein>
    <recommendedName>
        <fullName evidence="9">Aspartate--tRNA(Asp/Asn) ligase</fullName>
        <ecNumber evidence="9">6.1.1.23</ecNumber>
    </recommendedName>
    <alternativeName>
        <fullName evidence="9">Aspartyl-tRNA synthetase</fullName>
        <shortName evidence="9">AspRS</shortName>
    </alternativeName>
    <alternativeName>
        <fullName evidence="9">Non-discriminating aspartyl-tRNA synthetase</fullName>
        <shortName evidence="9">ND-AspRS</shortName>
    </alternativeName>
</protein>
<dbReference type="InterPro" id="IPR006195">
    <property type="entry name" value="aa-tRNA-synth_II"/>
</dbReference>
<feature type="binding site" evidence="9">
    <location>
        <position position="351"/>
    </location>
    <ligand>
        <name>ATP</name>
        <dbReference type="ChEBI" id="CHEBI:30616"/>
    </ligand>
</feature>
<keyword evidence="4 9" id="KW-0436">Ligase</keyword>
<comment type="caution">
    <text evidence="11">The sequence shown here is derived from an EMBL/GenBank/DDBJ whole genome shotgun (WGS) entry which is preliminary data.</text>
</comment>
<dbReference type="InterPro" id="IPR002312">
    <property type="entry name" value="Asp/Asn-tRNA-synth_IIb"/>
</dbReference>
<feature type="binding site" evidence="9">
    <location>
        <position position="358"/>
    </location>
    <ligand>
        <name>L-aspartate</name>
        <dbReference type="ChEBI" id="CHEBI:29991"/>
    </ligand>
</feature>
<dbReference type="Pfam" id="PF00152">
    <property type="entry name" value="tRNA-synt_2"/>
    <property type="match status" value="1"/>
</dbReference>
<evidence type="ECO:0000256" key="3">
    <source>
        <dbReference type="ARBA" id="ARBA00022490"/>
    </source>
</evidence>